<evidence type="ECO:0000313" key="17">
    <source>
        <dbReference type="Proteomes" id="UP001153269"/>
    </source>
</evidence>
<feature type="transmembrane region" description="Helical" evidence="15">
    <location>
        <begin position="156"/>
        <end position="178"/>
    </location>
</feature>
<feature type="transmembrane region" description="Helical" evidence="15">
    <location>
        <begin position="261"/>
        <end position="279"/>
    </location>
</feature>
<evidence type="ECO:0000256" key="7">
    <source>
        <dbReference type="ARBA" id="ARBA00022989"/>
    </source>
</evidence>
<dbReference type="CDD" id="cd11474">
    <property type="entry name" value="SLC5sbd_CHT"/>
    <property type="match status" value="1"/>
</dbReference>
<evidence type="ECO:0000313" key="16">
    <source>
        <dbReference type="EMBL" id="CAB1454377.1"/>
    </source>
</evidence>
<dbReference type="PANTHER" id="PTHR45897:SF5">
    <property type="entry name" value="HIGH AFFINITY CHOLINE TRANSPORTER 1"/>
    <property type="match status" value="1"/>
</dbReference>
<keyword evidence="11" id="KW-0325">Glycoprotein</keyword>
<evidence type="ECO:0000256" key="12">
    <source>
        <dbReference type="ARBA" id="ARBA00023201"/>
    </source>
</evidence>
<comment type="similarity">
    <text evidence="2 13">Belongs to the sodium:solute symporter (SSF) (TC 2.A.21) family.</text>
</comment>
<evidence type="ECO:0000256" key="5">
    <source>
        <dbReference type="ARBA" id="ARBA00022847"/>
    </source>
</evidence>
<dbReference type="PANTHER" id="PTHR45897">
    <property type="entry name" value="HIGH-AFFINITY CHOLINE TRANSPORTER 1"/>
    <property type="match status" value="1"/>
</dbReference>
<dbReference type="InterPro" id="IPR001734">
    <property type="entry name" value="Na/solute_symporter"/>
</dbReference>
<evidence type="ECO:0000256" key="15">
    <source>
        <dbReference type="SAM" id="Phobius"/>
    </source>
</evidence>
<comment type="subcellular location">
    <subcellularLocation>
        <location evidence="1">Membrane</location>
        <topology evidence="1">Multi-pass membrane protein</topology>
    </subcellularLocation>
</comment>
<dbReference type="Pfam" id="PF00474">
    <property type="entry name" value="SSF"/>
    <property type="match status" value="1"/>
</dbReference>
<sequence>MEMTLLGNRSINLVVGIFTMTATWVGGGFIVGTAEMVYTPSMGLTWAATMLTAYSLSFILCGLVFAKPLREMKCVTMMDPFHIKYGPVLTAGLSLASISIDILCQALILICLGGTMSVVLDLPYTLCIWISAAVVMHLHSAGSQDWRRPGSWMDEFFMFLSSILVFGTPPILLGAAAASTDWNLTSYGSPFPYERGEAAQVLPITLQHLTPSFISIIGTGCVAAAVMSSADSGLISAASVFTSNIYKNLLRPQASDREIQWVIRVAVIVVGLVGTSLTSQENSALIFWILSAEVAYIIIFPQLVCVLFVNISNGYGAVMGCVVGSVIRVLCGLPSLGLPVVLHFPGCVVEDGVYAQYAPVKTISMLSAIAAIVLFSYLTSVLFNKGLLPEKCDVFQVKVQQSAGELTLVHGAKEDHEKDTLDNTCPQTEASEPMISSECESP</sequence>
<keyword evidence="10 15" id="KW-0472">Membrane</keyword>
<dbReference type="AlphaFoldDB" id="A0A9N7VS79"/>
<dbReference type="InterPro" id="IPR052244">
    <property type="entry name" value="Choline_transporter"/>
</dbReference>
<keyword evidence="12" id="KW-0739">Sodium transport</keyword>
<proteinExistence type="inferred from homology"/>
<protein>
    <submittedName>
        <fullName evidence="16">Uncharacterized protein</fullName>
    </submittedName>
</protein>
<dbReference type="Gene3D" id="1.20.1730.10">
    <property type="entry name" value="Sodium/glucose cotransporter"/>
    <property type="match status" value="2"/>
</dbReference>
<evidence type="ECO:0000256" key="3">
    <source>
        <dbReference type="ARBA" id="ARBA00022448"/>
    </source>
</evidence>
<dbReference type="InterPro" id="IPR038377">
    <property type="entry name" value="Na/Glc_symporter_sf"/>
</dbReference>
<reference evidence="16" key="1">
    <citation type="submission" date="2020-03" db="EMBL/GenBank/DDBJ databases">
        <authorList>
            <person name="Weist P."/>
        </authorList>
    </citation>
    <scope>NUCLEOTIDE SEQUENCE</scope>
</reference>
<evidence type="ECO:0000256" key="11">
    <source>
        <dbReference type="ARBA" id="ARBA00023180"/>
    </source>
</evidence>
<feature type="transmembrane region" description="Helical" evidence="15">
    <location>
        <begin position="87"/>
        <end position="110"/>
    </location>
</feature>
<comment type="caution">
    <text evidence="16">The sequence shown here is derived from an EMBL/GenBank/DDBJ whole genome shotgun (WGS) entry which is preliminary data.</text>
</comment>
<dbReference type="EMBL" id="CADEAL010004210">
    <property type="protein sequence ID" value="CAB1454377.1"/>
    <property type="molecule type" value="Genomic_DNA"/>
</dbReference>
<keyword evidence="7 15" id="KW-1133">Transmembrane helix</keyword>
<keyword evidence="17" id="KW-1185">Reference proteome</keyword>
<dbReference type="GO" id="GO:0005886">
    <property type="term" value="C:plasma membrane"/>
    <property type="evidence" value="ECO:0007669"/>
    <property type="project" value="TreeGrafter"/>
</dbReference>
<keyword evidence="4 15" id="KW-0812">Transmembrane</keyword>
<keyword evidence="6" id="KW-0530">Neurotransmitter biosynthesis</keyword>
<feature type="transmembrane region" description="Helical" evidence="15">
    <location>
        <begin position="285"/>
        <end position="309"/>
    </location>
</feature>
<keyword evidence="8" id="KW-0915">Sodium</keyword>
<organism evidence="16 17">
    <name type="scientific">Pleuronectes platessa</name>
    <name type="common">European plaice</name>
    <dbReference type="NCBI Taxonomy" id="8262"/>
    <lineage>
        <taxon>Eukaryota</taxon>
        <taxon>Metazoa</taxon>
        <taxon>Chordata</taxon>
        <taxon>Craniata</taxon>
        <taxon>Vertebrata</taxon>
        <taxon>Euteleostomi</taxon>
        <taxon>Actinopterygii</taxon>
        <taxon>Neopterygii</taxon>
        <taxon>Teleostei</taxon>
        <taxon>Neoteleostei</taxon>
        <taxon>Acanthomorphata</taxon>
        <taxon>Carangaria</taxon>
        <taxon>Pleuronectiformes</taxon>
        <taxon>Pleuronectoidei</taxon>
        <taxon>Pleuronectidae</taxon>
        <taxon>Pleuronectes</taxon>
    </lineage>
</organism>
<feature type="transmembrane region" description="Helical" evidence="15">
    <location>
        <begin position="12"/>
        <end position="32"/>
    </location>
</feature>
<evidence type="ECO:0000256" key="10">
    <source>
        <dbReference type="ARBA" id="ARBA00023136"/>
    </source>
</evidence>
<feature type="transmembrane region" description="Helical" evidence="15">
    <location>
        <begin position="362"/>
        <end position="383"/>
    </location>
</feature>
<feature type="transmembrane region" description="Helical" evidence="15">
    <location>
        <begin position="44"/>
        <end position="66"/>
    </location>
</feature>
<evidence type="ECO:0000256" key="6">
    <source>
        <dbReference type="ARBA" id="ARBA00022979"/>
    </source>
</evidence>
<dbReference type="GO" id="GO:0005307">
    <property type="term" value="F:choline:sodium symporter activity"/>
    <property type="evidence" value="ECO:0007669"/>
    <property type="project" value="TreeGrafter"/>
</dbReference>
<evidence type="ECO:0000256" key="2">
    <source>
        <dbReference type="ARBA" id="ARBA00006434"/>
    </source>
</evidence>
<gene>
    <name evidence="16" type="ORF">PLEPLA_LOCUS42142</name>
</gene>
<evidence type="ECO:0000256" key="14">
    <source>
        <dbReference type="SAM" id="MobiDB-lite"/>
    </source>
</evidence>
<keyword evidence="5" id="KW-0769">Symport</keyword>
<evidence type="ECO:0000256" key="13">
    <source>
        <dbReference type="RuleBase" id="RU362091"/>
    </source>
</evidence>
<evidence type="ECO:0000256" key="1">
    <source>
        <dbReference type="ARBA" id="ARBA00004141"/>
    </source>
</evidence>
<name>A0A9N7VS79_PLEPL</name>
<dbReference type="GO" id="GO:0008292">
    <property type="term" value="P:acetylcholine biosynthetic process"/>
    <property type="evidence" value="ECO:0007669"/>
    <property type="project" value="TreeGrafter"/>
</dbReference>
<dbReference type="Proteomes" id="UP001153269">
    <property type="component" value="Unassembled WGS sequence"/>
</dbReference>
<feature type="transmembrane region" description="Helical" evidence="15">
    <location>
        <begin position="213"/>
        <end position="241"/>
    </location>
</feature>
<evidence type="ECO:0000256" key="4">
    <source>
        <dbReference type="ARBA" id="ARBA00022692"/>
    </source>
</evidence>
<feature type="region of interest" description="Disordered" evidence="14">
    <location>
        <begin position="415"/>
        <end position="442"/>
    </location>
</feature>
<keyword evidence="3" id="KW-0813">Transport</keyword>
<keyword evidence="9" id="KW-0406">Ion transport</keyword>
<evidence type="ECO:0000256" key="9">
    <source>
        <dbReference type="ARBA" id="ARBA00023065"/>
    </source>
</evidence>
<feature type="transmembrane region" description="Helical" evidence="15">
    <location>
        <begin position="316"/>
        <end position="342"/>
    </location>
</feature>
<feature type="transmembrane region" description="Helical" evidence="15">
    <location>
        <begin position="116"/>
        <end position="135"/>
    </location>
</feature>
<dbReference type="PROSITE" id="PS50283">
    <property type="entry name" value="NA_SOLUT_SYMP_3"/>
    <property type="match status" value="2"/>
</dbReference>
<accession>A0A9N7VS79</accession>
<evidence type="ECO:0000256" key="8">
    <source>
        <dbReference type="ARBA" id="ARBA00023053"/>
    </source>
</evidence>